<reference evidence="1" key="1">
    <citation type="journal article" date="2020" name="Nature">
        <title>Giant virus diversity and host interactions through global metagenomics.</title>
        <authorList>
            <person name="Schulz F."/>
            <person name="Roux S."/>
            <person name="Paez-Espino D."/>
            <person name="Jungbluth S."/>
            <person name="Walsh D.A."/>
            <person name="Denef V.J."/>
            <person name="McMahon K.D."/>
            <person name="Konstantinidis K.T."/>
            <person name="Eloe-Fadrosh E.A."/>
            <person name="Kyrpides N.C."/>
            <person name="Woyke T."/>
        </authorList>
    </citation>
    <scope>NUCLEOTIDE SEQUENCE</scope>
    <source>
        <strain evidence="1">GVMAG-M-3300023179-150</strain>
    </source>
</reference>
<sequence length="114" mass="13299">MGNIYAVSKQDFKDYLLAVTLISQRYEEITEKLTPQERIDLAPKSIKDIIEISQLDLVSYSYYISGPDKHIYLDSDMQKKYQLKKLLDEYLSKNILGSHDDSLKFLSTIMSLRK</sequence>
<organism evidence="1">
    <name type="scientific">viral metagenome</name>
    <dbReference type="NCBI Taxonomy" id="1070528"/>
    <lineage>
        <taxon>unclassified sequences</taxon>
        <taxon>metagenomes</taxon>
        <taxon>organismal metagenomes</taxon>
    </lineage>
</organism>
<evidence type="ECO:0000313" key="1">
    <source>
        <dbReference type="EMBL" id="QHT24617.1"/>
    </source>
</evidence>
<dbReference type="AlphaFoldDB" id="A0A6C0E617"/>
<protein>
    <submittedName>
        <fullName evidence="1">Uncharacterized protein</fullName>
    </submittedName>
</protein>
<proteinExistence type="predicted"/>
<dbReference type="EMBL" id="MN739747">
    <property type="protein sequence ID" value="QHT24617.1"/>
    <property type="molecule type" value="Genomic_DNA"/>
</dbReference>
<accession>A0A6C0E617</accession>
<name>A0A6C0E617_9ZZZZ</name>